<dbReference type="GO" id="GO:0016034">
    <property type="term" value="F:maleylacetoacetate isomerase activity"/>
    <property type="evidence" value="ECO:0007669"/>
    <property type="project" value="TreeGrafter"/>
</dbReference>
<evidence type="ECO:0000313" key="2">
    <source>
        <dbReference type="EMBL" id="MDA7415577.1"/>
    </source>
</evidence>
<dbReference type="InterPro" id="IPR004045">
    <property type="entry name" value="Glutathione_S-Trfase_N"/>
</dbReference>
<dbReference type="FunFam" id="3.40.30.10:FF:000206">
    <property type="entry name" value="Probable glutathione S-transferase"/>
    <property type="match status" value="1"/>
</dbReference>
<gene>
    <name evidence="2" type="ORF">PGB34_04315</name>
</gene>
<dbReference type="Gene3D" id="1.20.1050.10">
    <property type="match status" value="1"/>
</dbReference>
<dbReference type="InterPro" id="IPR040079">
    <property type="entry name" value="Glutathione_S-Trfase"/>
</dbReference>
<dbReference type="CDD" id="cd03043">
    <property type="entry name" value="GST_N_1"/>
    <property type="match status" value="1"/>
</dbReference>
<dbReference type="GO" id="GO:0006559">
    <property type="term" value="P:L-phenylalanine catabolic process"/>
    <property type="evidence" value="ECO:0007669"/>
    <property type="project" value="TreeGrafter"/>
</dbReference>
<dbReference type="SFLD" id="SFLDG00358">
    <property type="entry name" value="Main_(cytGST)"/>
    <property type="match status" value="1"/>
</dbReference>
<evidence type="ECO:0000259" key="1">
    <source>
        <dbReference type="PROSITE" id="PS50404"/>
    </source>
</evidence>
<evidence type="ECO:0000313" key="3">
    <source>
        <dbReference type="Proteomes" id="UP001212602"/>
    </source>
</evidence>
<comment type="caution">
    <text evidence="2">The sequence shown here is derived from an EMBL/GenBank/DDBJ whole genome shotgun (WGS) entry which is preliminary data.</text>
</comment>
<sequence length="226" mass="25037">MKLYIGNKNYSSWSMRPWVLMKQAGIAFEEVMVRFDSFEADSQFKATVGAVSPVQKVPVLVDGELAVWDTLAIAEYLAERFPEKQLWPQDAHARARARSVCAEMHAGFGALRNHCGMNIEAHLPEVGARLLREEPAVAADLQRIVQMWSGLLAAHGGPLLFGAFSIADAYYAPVASRIRTYALPVPPVVDAYITRLFALPGVKAWIDGALAEQDFLAFEEPYRSAR</sequence>
<name>A0AAE3SY08_9BURK</name>
<dbReference type="EMBL" id="JAQIPB010000001">
    <property type="protein sequence ID" value="MDA7415577.1"/>
    <property type="molecule type" value="Genomic_DNA"/>
</dbReference>
<dbReference type="GO" id="GO:0004364">
    <property type="term" value="F:glutathione transferase activity"/>
    <property type="evidence" value="ECO:0007669"/>
    <property type="project" value="TreeGrafter"/>
</dbReference>
<proteinExistence type="predicted"/>
<dbReference type="GO" id="GO:0006749">
    <property type="term" value="P:glutathione metabolic process"/>
    <property type="evidence" value="ECO:0007669"/>
    <property type="project" value="TreeGrafter"/>
</dbReference>
<dbReference type="InterPro" id="IPR036249">
    <property type="entry name" value="Thioredoxin-like_sf"/>
</dbReference>
<dbReference type="CDD" id="cd03194">
    <property type="entry name" value="GST_C_3"/>
    <property type="match status" value="1"/>
</dbReference>
<dbReference type="Pfam" id="PF13410">
    <property type="entry name" value="GST_C_2"/>
    <property type="match status" value="1"/>
</dbReference>
<accession>A0AAE3SY08</accession>
<protein>
    <submittedName>
        <fullName evidence="2">Glutathione S-transferase family protein</fullName>
    </submittedName>
</protein>
<dbReference type="PANTHER" id="PTHR42673">
    <property type="entry name" value="MALEYLACETOACETATE ISOMERASE"/>
    <property type="match status" value="1"/>
</dbReference>
<dbReference type="InterPro" id="IPR036282">
    <property type="entry name" value="Glutathione-S-Trfase_C_sf"/>
</dbReference>
<dbReference type="PROSITE" id="PS50404">
    <property type="entry name" value="GST_NTER"/>
    <property type="match status" value="1"/>
</dbReference>
<reference evidence="2" key="1">
    <citation type="submission" date="2023-01" db="EMBL/GenBank/DDBJ databases">
        <title>Xenophilus mangrovi sp. nov., isolated from soil of Mangrove nature reserve.</title>
        <authorList>
            <person name="Xu S."/>
            <person name="Liu Z."/>
            <person name="Xu Y."/>
        </authorList>
    </citation>
    <scope>NUCLEOTIDE SEQUENCE</scope>
    <source>
        <strain evidence="2">YW8</strain>
    </source>
</reference>
<dbReference type="PANTHER" id="PTHR42673:SF4">
    <property type="entry name" value="MALEYLACETOACETATE ISOMERASE"/>
    <property type="match status" value="1"/>
</dbReference>
<dbReference type="SUPFAM" id="SSF47616">
    <property type="entry name" value="GST C-terminal domain-like"/>
    <property type="match status" value="1"/>
</dbReference>
<dbReference type="AlphaFoldDB" id="A0AAE3SY08"/>
<organism evidence="2 3">
    <name type="scientific">Xenophilus arseniciresistens</name>
    <dbReference type="NCBI Taxonomy" id="1283306"/>
    <lineage>
        <taxon>Bacteria</taxon>
        <taxon>Pseudomonadati</taxon>
        <taxon>Pseudomonadota</taxon>
        <taxon>Betaproteobacteria</taxon>
        <taxon>Burkholderiales</taxon>
        <taxon>Comamonadaceae</taxon>
        <taxon>Xenophilus</taxon>
    </lineage>
</organism>
<dbReference type="Proteomes" id="UP001212602">
    <property type="component" value="Unassembled WGS sequence"/>
</dbReference>
<dbReference type="SFLD" id="SFLDS00019">
    <property type="entry name" value="Glutathione_Transferase_(cytos"/>
    <property type="match status" value="1"/>
</dbReference>
<dbReference type="Pfam" id="PF13409">
    <property type="entry name" value="GST_N_2"/>
    <property type="match status" value="1"/>
</dbReference>
<dbReference type="RefSeq" id="WP_271426822.1">
    <property type="nucleotide sequence ID" value="NZ_JAQIPB010000001.1"/>
</dbReference>
<keyword evidence="3" id="KW-1185">Reference proteome</keyword>
<feature type="domain" description="GST N-terminal" evidence="1">
    <location>
        <begin position="1"/>
        <end position="85"/>
    </location>
</feature>
<dbReference type="SUPFAM" id="SSF52833">
    <property type="entry name" value="Thioredoxin-like"/>
    <property type="match status" value="1"/>
</dbReference>
<dbReference type="Gene3D" id="3.40.30.10">
    <property type="entry name" value="Glutaredoxin"/>
    <property type="match status" value="1"/>
</dbReference>